<feature type="domain" description="Rhodanese" evidence="1">
    <location>
        <begin position="111"/>
        <end position="204"/>
    </location>
</feature>
<dbReference type="GO" id="GO:0004792">
    <property type="term" value="F:thiosulfate-cyanide sulfurtransferase activity"/>
    <property type="evidence" value="ECO:0007669"/>
    <property type="project" value="TreeGrafter"/>
</dbReference>
<gene>
    <name evidence="2" type="ORF">K469DRAFT_693262</name>
</gene>
<organism evidence="2 3">
    <name type="scientific">Zopfia rhizophila CBS 207.26</name>
    <dbReference type="NCBI Taxonomy" id="1314779"/>
    <lineage>
        <taxon>Eukaryota</taxon>
        <taxon>Fungi</taxon>
        <taxon>Dikarya</taxon>
        <taxon>Ascomycota</taxon>
        <taxon>Pezizomycotina</taxon>
        <taxon>Dothideomycetes</taxon>
        <taxon>Dothideomycetes incertae sedis</taxon>
        <taxon>Zopfiaceae</taxon>
        <taxon>Zopfia</taxon>
    </lineage>
</organism>
<dbReference type="InterPro" id="IPR001763">
    <property type="entry name" value="Rhodanese-like_dom"/>
</dbReference>
<dbReference type="Pfam" id="PF00581">
    <property type="entry name" value="Rhodanese"/>
    <property type="match status" value="1"/>
</dbReference>
<dbReference type="GO" id="GO:0005739">
    <property type="term" value="C:mitochondrion"/>
    <property type="evidence" value="ECO:0007669"/>
    <property type="project" value="TreeGrafter"/>
</dbReference>
<proteinExistence type="predicted"/>
<reference evidence="2" key="1">
    <citation type="journal article" date="2020" name="Stud. Mycol.">
        <title>101 Dothideomycetes genomes: a test case for predicting lifestyles and emergence of pathogens.</title>
        <authorList>
            <person name="Haridas S."/>
            <person name="Albert R."/>
            <person name="Binder M."/>
            <person name="Bloem J."/>
            <person name="Labutti K."/>
            <person name="Salamov A."/>
            <person name="Andreopoulos B."/>
            <person name="Baker S."/>
            <person name="Barry K."/>
            <person name="Bills G."/>
            <person name="Bluhm B."/>
            <person name="Cannon C."/>
            <person name="Castanera R."/>
            <person name="Culley D."/>
            <person name="Daum C."/>
            <person name="Ezra D."/>
            <person name="Gonzalez J."/>
            <person name="Henrissat B."/>
            <person name="Kuo A."/>
            <person name="Liang C."/>
            <person name="Lipzen A."/>
            <person name="Lutzoni F."/>
            <person name="Magnuson J."/>
            <person name="Mondo S."/>
            <person name="Nolan M."/>
            <person name="Ohm R."/>
            <person name="Pangilinan J."/>
            <person name="Park H.-J."/>
            <person name="Ramirez L."/>
            <person name="Alfaro M."/>
            <person name="Sun H."/>
            <person name="Tritt A."/>
            <person name="Yoshinaga Y."/>
            <person name="Zwiers L.-H."/>
            <person name="Turgeon B."/>
            <person name="Goodwin S."/>
            <person name="Spatafora J."/>
            <person name="Crous P."/>
            <person name="Grigoriev I."/>
        </authorList>
    </citation>
    <scope>NUCLEOTIDE SEQUENCE</scope>
    <source>
        <strain evidence="2">CBS 207.26</strain>
    </source>
</reference>
<evidence type="ECO:0000259" key="1">
    <source>
        <dbReference type="PROSITE" id="PS50206"/>
    </source>
</evidence>
<evidence type="ECO:0000313" key="2">
    <source>
        <dbReference type="EMBL" id="KAF2193237.1"/>
    </source>
</evidence>
<dbReference type="InterPro" id="IPR036873">
    <property type="entry name" value="Rhodanese-like_dom_sf"/>
</dbReference>
<dbReference type="AlphaFoldDB" id="A0A6A6EM27"/>
<dbReference type="PANTHER" id="PTHR44086:SF10">
    <property type="entry name" value="THIOSULFATE SULFURTRANSFERASE_RHODANESE-LIKE DOMAIN-CONTAINING PROTEIN 3"/>
    <property type="match status" value="1"/>
</dbReference>
<accession>A0A6A6EM27</accession>
<dbReference type="EMBL" id="ML994614">
    <property type="protein sequence ID" value="KAF2193237.1"/>
    <property type="molecule type" value="Genomic_DNA"/>
</dbReference>
<dbReference type="PANTHER" id="PTHR44086">
    <property type="entry name" value="THIOSULFATE SULFURTRANSFERASE RDL2, MITOCHONDRIAL-RELATED"/>
    <property type="match status" value="1"/>
</dbReference>
<dbReference type="OrthoDB" id="566238at2759"/>
<evidence type="ECO:0000313" key="3">
    <source>
        <dbReference type="Proteomes" id="UP000800200"/>
    </source>
</evidence>
<dbReference type="Gene3D" id="3.40.250.10">
    <property type="entry name" value="Rhodanese-like domain"/>
    <property type="match status" value="1"/>
</dbReference>
<dbReference type="Proteomes" id="UP000800200">
    <property type="component" value="Unassembled WGS sequence"/>
</dbReference>
<name>A0A6A6EM27_9PEZI</name>
<sequence>MASKRALQCIILRSSSILLRSQCSVPRRTLLRTATVRDAINRPSTVLLAQRRWHSGIPSEQKSKVYEFDDVRRIVESPTPDVVLIGTSPSLSPVPPLPLPSPPVFPLTFPDVREPSEHLKNAIPTSLNIPITSYPDALLLPPEEFEDRFGFQKPPVTKEVVFYCKAGVRSAAAAQIARQGGYEKVGEYRGSWIDWERRGGVQMKSPGGKGEPEDAAV</sequence>
<protein>
    <submittedName>
        <fullName evidence="2">Rhodanese-like protein</fullName>
    </submittedName>
</protein>
<dbReference type="CDD" id="cd01519">
    <property type="entry name" value="RHOD_HSP67B2"/>
    <property type="match status" value="1"/>
</dbReference>
<dbReference type="PROSITE" id="PS50206">
    <property type="entry name" value="RHODANESE_3"/>
    <property type="match status" value="1"/>
</dbReference>
<keyword evidence="3" id="KW-1185">Reference proteome</keyword>
<dbReference type="SUPFAM" id="SSF52821">
    <property type="entry name" value="Rhodanese/Cell cycle control phosphatase"/>
    <property type="match status" value="1"/>
</dbReference>
<dbReference type="SMART" id="SM00450">
    <property type="entry name" value="RHOD"/>
    <property type="match status" value="1"/>
</dbReference>